<dbReference type="InterPro" id="IPR015943">
    <property type="entry name" value="WD40/YVTN_repeat-like_dom_sf"/>
</dbReference>
<dbReference type="RefSeq" id="WP_014021786.1">
    <property type="nucleotide sequence ID" value="NC_015914.1"/>
</dbReference>
<organism evidence="1 2">
    <name type="scientific">Cyclobacterium marinum (strain ATCC 25205 / DSM 745 / LMG 13164 / NCIMB 1802)</name>
    <name type="common">Flectobacillus marinus</name>
    <dbReference type="NCBI Taxonomy" id="880070"/>
    <lineage>
        <taxon>Bacteria</taxon>
        <taxon>Pseudomonadati</taxon>
        <taxon>Bacteroidota</taxon>
        <taxon>Cytophagia</taxon>
        <taxon>Cytophagales</taxon>
        <taxon>Cyclobacteriaceae</taxon>
        <taxon>Cyclobacterium</taxon>
    </lineage>
</organism>
<dbReference type="Proteomes" id="UP000001635">
    <property type="component" value="Chromosome"/>
</dbReference>
<evidence type="ECO:0000313" key="2">
    <source>
        <dbReference type="Proteomes" id="UP000001635"/>
    </source>
</evidence>
<reference evidence="2" key="1">
    <citation type="submission" date="2011-07" db="EMBL/GenBank/DDBJ databases">
        <title>The complete genome of Cyclobacterium marinum DSM 745.</title>
        <authorList>
            <person name="Lucas S."/>
            <person name="Han J."/>
            <person name="Lapidus A."/>
            <person name="Bruce D."/>
            <person name="Goodwin L."/>
            <person name="Pitluck S."/>
            <person name="Peters L."/>
            <person name="Kyrpides N."/>
            <person name="Mavromatis K."/>
            <person name="Ivanova N."/>
            <person name="Ovchinnikova G."/>
            <person name="Chertkov O."/>
            <person name="Detter J.C."/>
            <person name="Tapia R."/>
            <person name="Han C."/>
            <person name="Land M."/>
            <person name="Hauser L."/>
            <person name="Markowitz V."/>
            <person name="Cheng J.-F."/>
            <person name="Hugenholtz P."/>
            <person name="Woyke T."/>
            <person name="Wu D."/>
            <person name="Tindall B."/>
            <person name="Schuetze A."/>
            <person name="Brambilla E."/>
            <person name="Klenk H.-P."/>
            <person name="Eisen J.A."/>
        </authorList>
    </citation>
    <scope>NUCLEOTIDE SEQUENCE [LARGE SCALE GENOMIC DNA]</scope>
    <source>
        <strain evidence="2">ATCC 25205 / DSM 745 / LMG 13164 / NCIMB 1802</strain>
    </source>
</reference>
<evidence type="ECO:0000313" key="1">
    <source>
        <dbReference type="EMBL" id="AEL27500.1"/>
    </source>
</evidence>
<dbReference type="Gene3D" id="2.130.10.10">
    <property type="entry name" value="YVTN repeat-like/Quinoprotein amine dehydrogenase"/>
    <property type="match status" value="1"/>
</dbReference>
<keyword evidence="2" id="KW-1185">Reference proteome</keyword>
<name>G0J474_CYCMS</name>
<evidence type="ECO:0008006" key="3">
    <source>
        <dbReference type="Google" id="ProtNLM"/>
    </source>
</evidence>
<dbReference type="EMBL" id="CP002955">
    <property type="protein sequence ID" value="AEL27500.1"/>
    <property type="molecule type" value="Genomic_DNA"/>
</dbReference>
<dbReference type="eggNOG" id="COG0823">
    <property type="taxonomic scope" value="Bacteria"/>
</dbReference>
<dbReference type="KEGG" id="cmr:Cycma_3788"/>
<dbReference type="PANTHER" id="PTHR36842">
    <property type="entry name" value="PROTEIN TOLB HOMOLOG"/>
    <property type="match status" value="1"/>
</dbReference>
<dbReference type="PANTHER" id="PTHR36842:SF1">
    <property type="entry name" value="PROTEIN TOLB"/>
    <property type="match status" value="1"/>
</dbReference>
<sequence length="443" mass="49764">MKKYIIYPLIIVSFLLNYKNFPFKVSNGLPVAQILDHDIDAVPIVKVGSEGLIHRFHDTSPISPSGKYIALFRLPFQDRYPKPGEFGSVVLIDLETGEEREIAKSFGWEMQLGANVQWGKDDTQLFFNQVDTTTWESFTVRYNIETQEDKRIDGGLFMVSSNGEKLVSHNLRNSEYAQSGYGVIVPNEYRSKNFGLSSDDGIYVTDVESGKCKLIASIEEIYKNTKPSLGINNPEDFEIYCFKAMWNLQMTRIMTCVLLKPISGGKRKVAVVTMNADGSNIRTAITTTQYGKGGHHMAWLPDGDYLSMNLEVNDRKEGLEIVTVKFDGSDLQEVFTPGSGHPSFHPHGLPFIITDAYAKETTVTDGDGYVPVRLLNVRTGEETLITKVKTPDVEDSSFRLDAHPAWDRSGKFVVFNGFDGDVRSVYVADLSKLIDQEKNYQNK</sequence>
<protein>
    <recommendedName>
        <fullName evidence="3">WD40-like beta Propeller containing protein</fullName>
    </recommendedName>
</protein>
<dbReference type="STRING" id="880070.Cycma_3788"/>
<proteinExistence type="predicted"/>
<dbReference type="OrthoDB" id="5174394at2"/>
<dbReference type="AlphaFoldDB" id="G0J474"/>
<dbReference type="SUPFAM" id="SSF82171">
    <property type="entry name" value="DPP6 N-terminal domain-like"/>
    <property type="match status" value="1"/>
</dbReference>
<accession>G0J474</accession>
<gene>
    <name evidence="1" type="ordered locus">Cycma_3788</name>
</gene>
<dbReference type="HOGENOM" id="CLU_668760_0_0_10"/>